<dbReference type="InterPro" id="IPR001584">
    <property type="entry name" value="Integrase_cat-core"/>
</dbReference>
<feature type="non-terminal residue" evidence="8">
    <location>
        <position position="1"/>
    </location>
</feature>
<dbReference type="Gene3D" id="3.30.420.10">
    <property type="entry name" value="Ribonuclease H-like superfamily/Ribonuclease H"/>
    <property type="match status" value="1"/>
</dbReference>
<keyword evidence="5" id="KW-0378">Hydrolase</keyword>
<dbReference type="GO" id="GO:0015074">
    <property type="term" value="P:DNA integration"/>
    <property type="evidence" value="ECO:0007669"/>
    <property type="project" value="InterPro"/>
</dbReference>
<evidence type="ECO:0000313" key="8">
    <source>
        <dbReference type="EMBL" id="NXC51039.1"/>
    </source>
</evidence>
<dbReference type="GO" id="GO:0016787">
    <property type="term" value="F:hydrolase activity"/>
    <property type="evidence" value="ECO:0007669"/>
    <property type="project" value="UniProtKB-KW"/>
</dbReference>
<keyword evidence="2" id="KW-0548">Nucleotidyltransferase</keyword>
<accession>A0A851P8F2</accession>
<keyword evidence="9" id="KW-1185">Reference proteome</keyword>
<dbReference type="GO" id="GO:0004519">
    <property type="term" value="F:endonuclease activity"/>
    <property type="evidence" value="ECO:0007669"/>
    <property type="project" value="UniProtKB-KW"/>
</dbReference>
<dbReference type="GO" id="GO:0003964">
    <property type="term" value="F:RNA-directed DNA polymerase activity"/>
    <property type="evidence" value="ECO:0007669"/>
    <property type="project" value="UniProtKB-KW"/>
</dbReference>
<dbReference type="PANTHER" id="PTHR41694:SF3">
    <property type="entry name" value="RNA-DIRECTED DNA POLYMERASE-RELATED"/>
    <property type="match status" value="1"/>
</dbReference>
<reference evidence="8" key="1">
    <citation type="submission" date="2019-09" db="EMBL/GenBank/DDBJ databases">
        <title>Bird 10,000 Genomes (B10K) Project - Family phase.</title>
        <authorList>
            <person name="Zhang G."/>
        </authorList>
    </citation>
    <scope>NUCLEOTIDE SEQUENCE</scope>
    <source>
        <strain evidence="8">B10K-DU-001-08</strain>
        <tissue evidence="8">Muscle</tissue>
    </source>
</reference>
<dbReference type="AlphaFoldDB" id="A0A851P8F2"/>
<dbReference type="Proteomes" id="UP000613066">
    <property type="component" value="Unassembled WGS sequence"/>
</dbReference>
<evidence type="ECO:0000259" key="7">
    <source>
        <dbReference type="PROSITE" id="PS50994"/>
    </source>
</evidence>
<name>A0A851P8F2_9GALL</name>
<dbReference type="InterPro" id="IPR012337">
    <property type="entry name" value="RNaseH-like_sf"/>
</dbReference>
<proteinExistence type="predicted"/>
<gene>
    <name evidence="8" type="primary">Ervk10</name>
    <name evidence="8" type="ORF">PENPIL_R15682</name>
</gene>
<evidence type="ECO:0000256" key="3">
    <source>
        <dbReference type="ARBA" id="ARBA00022722"/>
    </source>
</evidence>
<evidence type="ECO:0000256" key="2">
    <source>
        <dbReference type="ARBA" id="ARBA00022695"/>
    </source>
</evidence>
<evidence type="ECO:0000256" key="6">
    <source>
        <dbReference type="ARBA" id="ARBA00022918"/>
    </source>
</evidence>
<dbReference type="PROSITE" id="PS50994">
    <property type="entry name" value="INTEGRASE"/>
    <property type="match status" value="1"/>
</dbReference>
<evidence type="ECO:0000256" key="4">
    <source>
        <dbReference type="ARBA" id="ARBA00022759"/>
    </source>
</evidence>
<keyword evidence="6" id="KW-0695">RNA-directed DNA polymerase</keyword>
<keyword evidence="3" id="KW-0540">Nuclease</keyword>
<feature type="non-terminal residue" evidence="8">
    <location>
        <position position="64"/>
    </location>
</feature>
<sequence>LDVCKHFLLAFATLGVPRQIKTDNGPAYTSQQVLIFFQDWEICHITGIPHSSTGQVVVGRAHST</sequence>
<dbReference type="SUPFAM" id="SSF53098">
    <property type="entry name" value="Ribonuclease H-like"/>
    <property type="match status" value="1"/>
</dbReference>
<dbReference type="OrthoDB" id="9386368at2759"/>
<evidence type="ECO:0000256" key="5">
    <source>
        <dbReference type="ARBA" id="ARBA00022801"/>
    </source>
</evidence>
<dbReference type="EMBL" id="WBMW01006303">
    <property type="protein sequence ID" value="NXC51039.1"/>
    <property type="molecule type" value="Genomic_DNA"/>
</dbReference>
<dbReference type="InterPro" id="IPR036397">
    <property type="entry name" value="RNaseH_sf"/>
</dbReference>
<keyword evidence="1" id="KW-0808">Transferase</keyword>
<feature type="domain" description="Integrase catalytic" evidence="7">
    <location>
        <begin position="1"/>
        <end position="64"/>
    </location>
</feature>
<dbReference type="PANTHER" id="PTHR41694">
    <property type="entry name" value="ENDOGENOUS RETROVIRUS GROUP K MEMBER POL PROTEIN"/>
    <property type="match status" value="1"/>
</dbReference>
<organism evidence="8 9">
    <name type="scientific">Penelope pileata</name>
    <dbReference type="NCBI Taxonomy" id="1118817"/>
    <lineage>
        <taxon>Eukaryota</taxon>
        <taxon>Metazoa</taxon>
        <taxon>Chordata</taxon>
        <taxon>Craniata</taxon>
        <taxon>Vertebrata</taxon>
        <taxon>Euteleostomi</taxon>
        <taxon>Archelosauria</taxon>
        <taxon>Archosauria</taxon>
        <taxon>Dinosauria</taxon>
        <taxon>Saurischia</taxon>
        <taxon>Theropoda</taxon>
        <taxon>Coelurosauria</taxon>
        <taxon>Aves</taxon>
        <taxon>Neognathae</taxon>
        <taxon>Galloanserae</taxon>
        <taxon>Galliformes</taxon>
        <taxon>Cracidae</taxon>
        <taxon>Penelope</taxon>
    </lineage>
</organism>
<comment type="caution">
    <text evidence="8">The sequence shown here is derived from an EMBL/GenBank/DDBJ whole genome shotgun (WGS) entry which is preliminary data.</text>
</comment>
<keyword evidence="4" id="KW-0255">Endonuclease</keyword>
<evidence type="ECO:0000313" key="9">
    <source>
        <dbReference type="Proteomes" id="UP000613066"/>
    </source>
</evidence>
<protein>
    <submittedName>
        <fullName evidence="8">POK10 protein</fullName>
    </submittedName>
</protein>
<dbReference type="GO" id="GO:0035613">
    <property type="term" value="F:RNA stem-loop binding"/>
    <property type="evidence" value="ECO:0007669"/>
    <property type="project" value="TreeGrafter"/>
</dbReference>
<evidence type="ECO:0000256" key="1">
    <source>
        <dbReference type="ARBA" id="ARBA00022679"/>
    </source>
</evidence>